<comment type="caution">
    <text evidence="5">The sequence shown here is derived from an EMBL/GenBank/DDBJ whole genome shotgun (WGS) entry which is preliminary data.</text>
</comment>
<reference evidence="5 6" key="1">
    <citation type="submission" date="2019-03" db="EMBL/GenBank/DDBJ databases">
        <title>Lake Tanganyika Metagenome-Assembled Genomes (MAGs).</title>
        <authorList>
            <person name="Tran P."/>
        </authorList>
    </citation>
    <scope>NUCLEOTIDE SEQUENCE [LARGE SCALE GENOMIC DNA]</scope>
    <source>
        <strain evidence="5">K_DeepCast_65m_m2_236</strain>
    </source>
</reference>
<dbReference type="NCBIfam" id="NF002017">
    <property type="entry name" value="PRK00823.1-2"/>
    <property type="match status" value="1"/>
</dbReference>
<dbReference type="SUPFAM" id="SSF55248">
    <property type="entry name" value="PCD-like"/>
    <property type="match status" value="1"/>
</dbReference>
<sequence>MTLAERRCVPCEGGVPKLPESQAKTLLAELSGWEVRDDKLVRTFKFKDFAAAMAFLNRVAEVAEAENHHPDFCVHYRIVDMSIWTHAIGGLSENDFILAAKVNRLVD</sequence>
<name>A0A938BMD9_9BACT</name>
<evidence type="ECO:0000313" key="5">
    <source>
        <dbReference type="EMBL" id="MBM3274188.1"/>
    </source>
</evidence>
<keyword evidence="3 4" id="KW-0456">Lyase</keyword>
<dbReference type="Proteomes" id="UP000703893">
    <property type="component" value="Unassembled WGS sequence"/>
</dbReference>
<dbReference type="EMBL" id="VGJX01000146">
    <property type="protein sequence ID" value="MBM3274188.1"/>
    <property type="molecule type" value="Genomic_DNA"/>
</dbReference>
<dbReference type="HAMAP" id="MF_00434">
    <property type="entry name" value="Pterin_4_alpha"/>
    <property type="match status" value="1"/>
</dbReference>
<dbReference type="PANTHER" id="PTHR12599:SF0">
    <property type="entry name" value="PTERIN-4-ALPHA-CARBINOLAMINE DEHYDRATASE"/>
    <property type="match status" value="1"/>
</dbReference>
<accession>A0A938BMD9</accession>
<proteinExistence type="inferred from homology"/>
<dbReference type="AlphaFoldDB" id="A0A938BMD9"/>
<comment type="catalytic activity">
    <reaction evidence="1 4">
        <text>(4aS,6R)-4a-hydroxy-L-erythro-5,6,7,8-tetrahydrobiopterin = (6R)-L-erythro-6,7-dihydrobiopterin + H2O</text>
        <dbReference type="Rhea" id="RHEA:11920"/>
        <dbReference type="ChEBI" id="CHEBI:15377"/>
        <dbReference type="ChEBI" id="CHEBI:15642"/>
        <dbReference type="ChEBI" id="CHEBI:43120"/>
        <dbReference type="EC" id="4.2.1.96"/>
    </reaction>
</comment>
<dbReference type="InterPro" id="IPR001533">
    <property type="entry name" value="Pterin_deHydtase"/>
</dbReference>
<evidence type="ECO:0000256" key="1">
    <source>
        <dbReference type="ARBA" id="ARBA00001554"/>
    </source>
</evidence>
<dbReference type="PANTHER" id="PTHR12599">
    <property type="entry name" value="PTERIN-4-ALPHA-CARBINOLAMINE DEHYDRATASE"/>
    <property type="match status" value="1"/>
</dbReference>
<evidence type="ECO:0000256" key="2">
    <source>
        <dbReference type="ARBA" id="ARBA00006472"/>
    </source>
</evidence>
<dbReference type="GO" id="GO:0008124">
    <property type="term" value="F:4-alpha-hydroxytetrahydrobiopterin dehydratase activity"/>
    <property type="evidence" value="ECO:0007669"/>
    <property type="project" value="UniProtKB-UniRule"/>
</dbReference>
<protein>
    <recommendedName>
        <fullName evidence="4">Putative pterin-4-alpha-carbinolamine dehydratase</fullName>
        <shortName evidence="4">PHS</shortName>
        <ecNumber evidence="4">4.2.1.96</ecNumber>
    </recommendedName>
    <alternativeName>
        <fullName evidence="4">4-alpha-hydroxy-tetrahydropterin dehydratase</fullName>
    </alternativeName>
    <alternativeName>
        <fullName evidence="4">Pterin carbinolamine dehydratase</fullName>
        <shortName evidence="4">PCD</shortName>
    </alternativeName>
</protein>
<evidence type="ECO:0000313" key="6">
    <source>
        <dbReference type="Proteomes" id="UP000703893"/>
    </source>
</evidence>
<dbReference type="CDD" id="cd00913">
    <property type="entry name" value="PCD_DCoH_subfamily_a"/>
    <property type="match status" value="1"/>
</dbReference>
<evidence type="ECO:0000256" key="3">
    <source>
        <dbReference type="ARBA" id="ARBA00023239"/>
    </source>
</evidence>
<comment type="similarity">
    <text evidence="2 4">Belongs to the pterin-4-alpha-carbinolamine dehydratase family.</text>
</comment>
<evidence type="ECO:0000256" key="4">
    <source>
        <dbReference type="HAMAP-Rule" id="MF_00434"/>
    </source>
</evidence>
<dbReference type="GO" id="GO:0006729">
    <property type="term" value="P:tetrahydrobiopterin biosynthetic process"/>
    <property type="evidence" value="ECO:0007669"/>
    <property type="project" value="InterPro"/>
</dbReference>
<dbReference type="Gene3D" id="3.30.1360.20">
    <property type="entry name" value="Transcriptional coactivator/pterin dehydratase"/>
    <property type="match status" value="1"/>
</dbReference>
<dbReference type="InterPro" id="IPR036428">
    <property type="entry name" value="PCD_sf"/>
</dbReference>
<dbReference type="Pfam" id="PF01329">
    <property type="entry name" value="Pterin_4a"/>
    <property type="match status" value="1"/>
</dbReference>
<dbReference type="EC" id="4.2.1.96" evidence="4"/>
<gene>
    <name evidence="5" type="ORF">FJZ00_03480</name>
</gene>
<organism evidence="5 6">
    <name type="scientific">Candidatus Tanganyikabacteria bacterium</name>
    <dbReference type="NCBI Taxonomy" id="2961651"/>
    <lineage>
        <taxon>Bacteria</taxon>
        <taxon>Bacillati</taxon>
        <taxon>Candidatus Sericytochromatia</taxon>
        <taxon>Candidatus Tanganyikabacteria</taxon>
    </lineage>
</organism>